<dbReference type="EMBL" id="MFLK01000029">
    <property type="protein sequence ID" value="OGG65862.1"/>
    <property type="molecule type" value="Genomic_DNA"/>
</dbReference>
<dbReference type="InterPro" id="IPR036291">
    <property type="entry name" value="NAD(P)-bd_dom_sf"/>
</dbReference>
<evidence type="ECO:0000256" key="1">
    <source>
        <dbReference type="ARBA" id="ARBA00005854"/>
    </source>
</evidence>
<dbReference type="FunFam" id="3.40.50.720:FF:000203">
    <property type="entry name" value="D-3-phosphoglycerate dehydrogenase (SerA)"/>
    <property type="match status" value="1"/>
</dbReference>
<comment type="caution">
    <text evidence="7">The sequence shown here is derived from an EMBL/GenBank/DDBJ whole genome shotgun (WGS) entry which is preliminary data.</text>
</comment>
<sequence>MKIVRFSSFADTEGLFTAALTGHEVVFVQEPLSLQNAGLAAGAEAIAVFVDCDVSKAVIDAMPGVKLIVAESTGTDHIDMTYAKEKSIKVANVPGYGVSSVAEFTFGLMLNLSRHINFASQEVRESGTFDVRAFQGFDLQGKTLGIVGTGRIGMHVAEIARGFGMKIIAFDVHPDAARAAELGFTYVSLLDLAAQVDVITLHVPYMKETHHLINADLFAHMKRGVVIVNTARGEVIDTIALVEALKSGKVAGAGLDVLEGERELHKEGAIIKMQVSPDHDLRPLVGDHMLMDMPNVIVTPHIAFHSKEADMDRVSRAVGAITEYVSGAKGV</sequence>
<evidence type="ECO:0000259" key="5">
    <source>
        <dbReference type="Pfam" id="PF00389"/>
    </source>
</evidence>
<comment type="similarity">
    <text evidence="1 4">Belongs to the D-isomer specific 2-hydroxyacid dehydrogenase family.</text>
</comment>
<feature type="domain" description="D-isomer specific 2-hydroxyacid dehydrogenase NAD-binding" evidence="6">
    <location>
        <begin position="106"/>
        <end position="303"/>
    </location>
</feature>
<reference evidence="7 8" key="1">
    <citation type="journal article" date="2016" name="Nat. Commun.">
        <title>Thousands of microbial genomes shed light on interconnected biogeochemical processes in an aquifer system.</title>
        <authorList>
            <person name="Anantharaman K."/>
            <person name="Brown C.T."/>
            <person name="Hug L.A."/>
            <person name="Sharon I."/>
            <person name="Castelle C.J."/>
            <person name="Probst A.J."/>
            <person name="Thomas B.C."/>
            <person name="Singh A."/>
            <person name="Wilkins M.J."/>
            <person name="Karaoz U."/>
            <person name="Brodie E.L."/>
            <person name="Williams K.H."/>
            <person name="Hubbard S.S."/>
            <person name="Banfield J.F."/>
        </authorList>
    </citation>
    <scope>NUCLEOTIDE SEQUENCE [LARGE SCALE GENOMIC DNA]</scope>
</reference>
<dbReference type="Pfam" id="PF02826">
    <property type="entry name" value="2-Hacid_dh_C"/>
    <property type="match status" value="1"/>
</dbReference>
<dbReference type="SUPFAM" id="SSF52283">
    <property type="entry name" value="Formate/glycerate dehydrogenase catalytic domain-like"/>
    <property type="match status" value="1"/>
</dbReference>
<evidence type="ECO:0000256" key="4">
    <source>
        <dbReference type="RuleBase" id="RU003719"/>
    </source>
</evidence>
<accession>A0A1F6DXZ0</accession>
<evidence type="ECO:0000256" key="2">
    <source>
        <dbReference type="ARBA" id="ARBA00023002"/>
    </source>
</evidence>
<evidence type="ECO:0008006" key="9">
    <source>
        <dbReference type="Google" id="ProtNLM"/>
    </source>
</evidence>
<proteinExistence type="inferred from homology"/>
<evidence type="ECO:0000256" key="3">
    <source>
        <dbReference type="ARBA" id="ARBA00023027"/>
    </source>
</evidence>
<evidence type="ECO:0000313" key="7">
    <source>
        <dbReference type="EMBL" id="OGG65862.1"/>
    </source>
</evidence>
<dbReference type="PANTHER" id="PTHR43026">
    <property type="entry name" value="2-HYDROXYACID DEHYDROGENASE HOMOLOG 1-RELATED"/>
    <property type="match status" value="1"/>
</dbReference>
<feature type="domain" description="D-isomer specific 2-hydroxyacid dehydrogenase catalytic" evidence="5">
    <location>
        <begin position="21"/>
        <end position="327"/>
    </location>
</feature>
<evidence type="ECO:0000313" key="8">
    <source>
        <dbReference type="Proteomes" id="UP000177652"/>
    </source>
</evidence>
<dbReference type="Gene3D" id="3.40.50.720">
    <property type="entry name" value="NAD(P)-binding Rossmann-like Domain"/>
    <property type="match status" value="2"/>
</dbReference>
<dbReference type="Pfam" id="PF00389">
    <property type="entry name" value="2-Hacid_dh"/>
    <property type="match status" value="1"/>
</dbReference>
<organism evidence="7 8">
    <name type="scientific">Candidatus Kaiserbacteria bacterium RIFCSPHIGHO2_02_FULL_55_20</name>
    <dbReference type="NCBI Taxonomy" id="1798497"/>
    <lineage>
        <taxon>Bacteria</taxon>
        <taxon>Candidatus Kaiseribacteriota</taxon>
    </lineage>
</organism>
<evidence type="ECO:0000259" key="6">
    <source>
        <dbReference type="Pfam" id="PF02826"/>
    </source>
</evidence>
<dbReference type="InterPro" id="IPR006140">
    <property type="entry name" value="D-isomer_DH_NAD-bd"/>
</dbReference>
<dbReference type="AlphaFoldDB" id="A0A1F6DXZ0"/>
<dbReference type="PROSITE" id="PS00671">
    <property type="entry name" value="D_2_HYDROXYACID_DH_3"/>
    <property type="match status" value="1"/>
</dbReference>
<dbReference type="Proteomes" id="UP000177652">
    <property type="component" value="Unassembled WGS sequence"/>
</dbReference>
<dbReference type="InterPro" id="IPR058205">
    <property type="entry name" value="D-LDH-like"/>
</dbReference>
<dbReference type="STRING" id="1798497.A3D71_00635"/>
<keyword evidence="3" id="KW-0520">NAD</keyword>
<dbReference type="GO" id="GO:0008720">
    <property type="term" value="F:D-lactate dehydrogenase (NAD+) activity"/>
    <property type="evidence" value="ECO:0007669"/>
    <property type="project" value="TreeGrafter"/>
</dbReference>
<keyword evidence="2 4" id="KW-0560">Oxidoreductase</keyword>
<dbReference type="InterPro" id="IPR006139">
    <property type="entry name" value="D-isomer_2_OHA_DH_cat_dom"/>
</dbReference>
<protein>
    <recommendedName>
        <fullName evidence="9">Hydroxyacid dehydrogenase</fullName>
    </recommendedName>
</protein>
<dbReference type="InterPro" id="IPR029753">
    <property type="entry name" value="D-isomer_DH_CS"/>
</dbReference>
<name>A0A1F6DXZ0_9BACT</name>
<dbReference type="SUPFAM" id="SSF51735">
    <property type="entry name" value="NAD(P)-binding Rossmann-fold domains"/>
    <property type="match status" value="1"/>
</dbReference>
<dbReference type="PANTHER" id="PTHR43026:SF1">
    <property type="entry name" value="2-HYDROXYACID DEHYDROGENASE HOMOLOG 1-RELATED"/>
    <property type="match status" value="1"/>
</dbReference>
<gene>
    <name evidence="7" type="ORF">A3D71_00635</name>
</gene>
<dbReference type="GO" id="GO:0051287">
    <property type="term" value="F:NAD binding"/>
    <property type="evidence" value="ECO:0007669"/>
    <property type="project" value="InterPro"/>
</dbReference>
<dbReference type="PROSITE" id="PS00065">
    <property type="entry name" value="D_2_HYDROXYACID_DH_1"/>
    <property type="match status" value="1"/>
</dbReference>
<dbReference type="InterPro" id="IPR029752">
    <property type="entry name" value="D-isomer_DH_CS1"/>
</dbReference>